<name>X1HNU5_9ZZZZ</name>
<feature type="transmembrane region" description="Helical" evidence="1">
    <location>
        <begin position="14"/>
        <end position="37"/>
    </location>
</feature>
<evidence type="ECO:0000256" key="1">
    <source>
        <dbReference type="SAM" id="Phobius"/>
    </source>
</evidence>
<gene>
    <name evidence="2" type="ORF">S03H2_32811</name>
</gene>
<feature type="transmembrane region" description="Helical" evidence="1">
    <location>
        <begin position="57"/>
        <end position="82"/>
    </location>
</feature>
<protein>
    <submittedName>
        <fullName evidence="2">Uncharacterized protein</fullName>
    </submittedName>
</protein>
<evidence type="ECO:0000313" key="2">
    <source>
        <dbReference type="EMBL" id="GAH58725.1"/>
    </source>
</evidence>
<comment type="caution">
    <text evidence="2">The sequence shown here is derived from an EMBL/GenBank/DDBJ whole genome shotgun (WGS) entry which is preliminary data.</text>
</comment>
<accession>X1HNU5</accession>
<keyword evidence="1" id="KW-0472">Membrane</keyword>
<dbReference type="EMBL" id="BARU01019944">
    <property type="protein sequence ID" value="GAH58725.1"/>
    <property type="molecule type" value="Genomic_DNA"/>
</dbReference>
<keyword evidence="1" id="KW-0812">Transmembrane</keyword>
<sequence>MDSTEKTSANTKPALYLGAFLISLVGGILFFFAEFAWWQGSYSWGYDFALYGEFVPWFGKVILVLLGLVYLFVAFVSLYKLYPFFKLPKILRIL</sequence>
<keyword evidence="1" id="KW-1133">Transmembrane helix</keyword>
<dbReference type="AlphaFoldDB" id="X1HNU5"/>
<organism evidence="2">
    <name type="scientific">marine sediment metagenome</name>
    <dbReference type="NCBI Taxonomy" id="412755"/>
    <lineage>
        <taxon>unclassified sequences</taxon>
        <taxon>metagenomes</taxon>
        <taxon>ecological metagenomes</taxon>
    </lineage>
</organism>
<proteinExistence type="predicted"/>
<reference evidence="2" key="1">
    <citation type="journal article" date="2014" name="Front. Microbiol.">
        <title>High frequency of phylogenetically diverse reductive dehalogenase-homologous genes in deep subseafloor sedimentary metagenomes.</title>
        <authorList>
            <person name="Kawai M."/>
            <person name="Futagami T."/>
            <person name="Toyoda A."/>
            <person name="Takaki Y."/>
            <person name="Nishi S."/>
            <person name="Hori S."/>
            <person name="Arai W."/>
            <person name="Tsubouchi T."/>
            <person name="Morono Y."/>
            <person name="Uchiyama I."/>
            <person name="Ito T."/>
            <person name="Fujiyama A."/>
            <person name="Inagaki F."/>
            <person name="Takami H."/>
        </authorList>
    </citation>
    <scope>NUCLEOTIDE SEQUENCE</scope>
    <source>
        <strain evidence="2">Expedition CK06-06</strain>
    </source>
</reference>